<dbReference type="InterPro" id="IPR036899">
    <property type="entry name" value="Ribosomal_uL13_sf"/>
</dbReference>
<dbReference type="GO" id="GO:0003735">
    <property type="term" value="F:structural constituent of ribosome"/>
    <property type="evidence" value="ECO:0007669"/>
    <property type="project" value="InterPro"/>
</dbReference>
<dbReference type="Proteomes" id="UP000023152">
    <property type="component" value="Unassembled WGS sequence"/>
</dbReference>
<evidence type="ECO:0008006" key="3">
    <source>
        <dbReference type="Google" id="ProtNLM"/>
    </source>
</evidence>
<dbReference type="SUPFAM" id="SSF52161">
    <property type="entry name" value="Ribosomal protein L13"/>
    <property type="match status" value="1"/>
</dbReference>
<dbReference type="OrthoDB" id="1882297at2759"/>
<comment type="caution">
    <text evidence="1">The sequence shown here is derived from an EMBL/GenBank/DDBJ whole genome shotgun (WGS) entry which is preliminary data.</text>
</comment>
<evidence type="ECO:0000313" key="1">
    <source>
        <dbReference type="EMBL" id="ETO14768.1"/>
    </source>
</evidence>
<dbReference type="AlphaFoldDB" id="X6ML75"/>
<dbReference type="GO" id="GO:0005840">
    <property type="term" value="C:ribosome"/>
    <property type="evidence" value="ECO:0007669"/>
    <property type="project" value="InterPro"/>
</dbReference>
<reference evidence="1 2" key="1">
    <citation type="journal article" date="2013" name="Curr. Biol.">
        <title>The Genome of the Foraminiferan Reticulomyxa filosa.</title>
        <authorList>
            <person name="Glockner G."/>
            <person name="Hulsmann N."/>
            <person name="Schleicher M."/>
            <person name="Noegel A.A."/>
            <person name="Eichinger L."/>
            <person name="Gallinger C."/>
            <person name="Pawlowski J."/>
            <person name="Sierra R."/>
            <person name="Euteneuer U."/>
            <person name="Pillet L."/>
            <person name="Moustafa A."/>
            <person name="Platzer M."/>
            <person name="Groth M."/>
            <person name="Szafranski K."/>
            <person name="Schliwa M."/>
        </authorList>
    </citation>
    <scope>NUCLEOTIDE SEQUENCE [LARGE SCALE GENOMIC DNA]</scope>
</reference>
<dbReference type="Gene3D" id="6.10.250.3250">
    <property type="match status" value="1"/>
</dbReference>
<dbReference type="GO" id="GO:0006412">
    <property type="term" value="P:translation"/>
    <property type="evidence" value="ECO:0007669"/>
    <property type="project" value="InterPro"/>
</dbReference>
<keyword evidence="2" id="KW-1185">Reference proteome</keyword>
<sequence>MPHKTNRGKKAMSLLHCYDGMPPRFMHIRKMRAVTAYRHLRLDANRPFTRLGRLMIDFGWKYSHLISQLEKKRKIKQKATFKVKKQISKLKQQAIKNVANSMKDKYAFLTKYEWNLPVEPVAASA</sequence>
<gene>
    <name evidence="1" type="ORF">RFI_22600</name>
</gene>
<dbReference type="OMA" id="RTARHTK"/>
<dbReference type="Gene3D" id="3.90.1180.10">
    <property type="entry name" value="Ribosomal protein L13"/>
    <property type="match status" value="1"/>
</dbReference>
<accession>X6ML75</accession>
<organism evidence="1 2">
    <name type="scientific">Reticulomyxa filosa</name>
    <dbReference type="NCBI Taxonomy" id="46433"/>
    <lineage>
        <taxon>Eukaryota</taxon>
        <taxon>Sar</taxon>
        <taxon>Rhizaria</taxon>
        <taxon>Retaria</taxon>
        <taxon>Foraminifera</taxon>
        <taxon>Monothalamids</taxon>
        <taxon>Reticulomyxidae</taxon>
        <taxon>Reticulomyxa</taxon>
    </lineage>
</organism>
<dbReference type="EMBL" id="ASPP01019782">
    <property type="protein sequence ID" value="ETO14768.1"/>
    <property type="molecule type" value="Genomic_DNA"/>
</dbReference>
<proteinExistence type="predicted"/>
<evidence type="ECO:0000313" key="2">
    <source>
        <dbReference type="Proteomes" id="UP000023152"/>
    </source>
</evidence>
<name>X6ML75_RETFI</name>
<protein>
    <recommendedName>
        <fullName evidence="3">60S ribosomal protein L13a</fullName>
    </recommendedName>
</protein>